<evidence type="ECO:0000256" key="2">
    <source>
        <dbReference type="ARBA" id="ARBA00011799"/>
    </source>
</evidence>
<dbReference type="InterPro" id="IPR031884">
    <property type="entry name" value="Sil1_fungi"/>
</dbReference>
<keyword evidence="8" id="KW-0811">Translocation</keyword>
<evidence type="ECO:0000256" key="4">
    <source>
        <dbReference type="ARBA" id="ARBA00022448"/>
    </source>
</evidence>
<keyword evidence="6" id="KW-0256">Endoplasmic reticulum</keyword>
<dbReference type="InterPro" id="IPR016024">
    <property type="entry name" value="ARM-type_fold"/>
</dbReference>
<dbReference type="Pfam" id="PF16782">
    <property type="entry name" value="SIL1"/>
    <property type="match status" value="1"/>
</dbReference>
<dbReference type="Gene3D" id="1.25.10.10">
    <property type="entry name" value="Leucine-rich Repeat Variant"/>
    <property type="match status" value="1"/>
</dbReference>
<proteinExistence type="inferred from homology"/>
<evidence type="ECO:0000256" key="7">
    <source>
        <dbReference type="ARBA" id="ARBA00022927"/>
    </source>
</evidence>
<keyword evidence="5 9" id="KW-0732">Signal</keyword>
<evidence type="ECO:0000256" key="1">
    <source>
        <dbReference type="ARBA" id="ARBA00010588"/>
    </source>
</evidence>
<keyword evidence="7" id="KW-0653">Protein transport</keyword>
<comment type="caution">
    <text evidence="10">The sequence shown here is derived from an EMBL/GenBank/DDBJ whole genome shotgun (WGS) entry which is preliminary data.</text>
</comment>
<protein>
    <recommendedName>
        <fullName evidence="3">Nucleotide exchange factor SIL1</fullName>
    </recommendedName>
</protein>
<evidence type="ECO:0000256" key="9">
    <source>
        <dbReference type="SAM" id="SignalP"/>
    </source>
</evidence>
<feature type="signal peptide" evidence="9">
    <location>
        <begin position="1"/>
        <end position="24"/>
    </location>
</feature>
<dbReference type="EMBL" id="JBEFKJ010000048">
    <property type="protein sequence ID" value="KAL2036858.1"/>
    <property type="molecule type" value="Genomic_DNA"/>
</dbReference>
<keyword evidence="4" id="KW-0813">Transport</keyword>
<accession>A0ABR3ZVT4</accession>
<gene>
    <name evidence="10" type="ORF">N7G274_010401</name>
</gene>
<dbReference type="Proteomes" id="UP001590950">
    <property type="component" value="Unassembled WGS sequence"/>
</dbReference>
<reference evidence="10 11" key="1">
    <citation type="submission" date="2024-09" db="EMBL/GenBank/DDBJ databases">
        <title>Rethinking Asexuality: The Enigmatic Case of Functional Sexual Genes in Lepraria (Stereocaulaceae).</title>
        <authorList>
            <person name="Doellman M."/>
            <person name="Sun Y."/>
            <person name="Barcenas-Pena A."/>
            <person name="Lumbsch H.T."/>
            <person name="Grewe F."/>
        </authorList>
    </citation>
    <scope>NUCLEOTIDE SEQUENCE [LARGE SCALE GENOMIC DNA]</scope>
    <source>
        <strain evidence="10 11">Mercado 3170</strain>
    </source>
</reference>
<comment type="similarity">
    <text evidence="1">Belongs to the SIL1 family.</text>
</comment>
<keyword evidence="11" id="KW-1185">Reference proteome</keyword>
<organism evidence="10 11">
    <name type="scientific">Stereocaulon virgatum</name>
    <dbReference type="NCBI Taxonomy" id="373712"/>
    <lineage>
        <taxon>Eukaryota</taxon>
        <taxon>Fungi</taxon>
        <taxon>Dikarya</taxon>
        <taxon>Ascomycota</taxon>
        <taxon>Pezizomycotina</taxon>
        <taxon>Lecanoromycetes</taxon>
        <taxon>OSLEUM clade</taxon>
        <taxon>Lecanoromycetidae</taxon>
        <taxon>Lecanorales</taxon>
        <taxon>Lecanorineae</taxon>
        <taxon>Stereocaulaceae</taxon>
        <taxon>Stereocaulon</taxon>
    </lineage>
</organism>
<evidence type="ECO:0000256" key="6">
    <source>
        <dbReference type="ARBA" id="ARBA00022824"/>
    </source>
</evidence>
<evidence type="ECO:0000256" key="8">
    <source>
        <dbReference type="ARBA" id="ARBA00023010"/>
    </source>
</evidence>
<dbReference type="SUPFAM" id="SSF48371">
    <property type="entry name" value="ARM repeat"/>
    <property type="match status" value="1"/>
</dbReference>
<evidence type="ECO:0000313" key="10">
    <source>
        <dbReference type="EMBL" id="KAL2036858.1"/>
    </source>
</evidence>
<name>A0ABR3ZVT4_9LECA</name>
<evidence type="ECO:0000256" key="5">
    <source>
        <dbReference type="ARBA" id="ARBA00022729"/>
    </source>
</evidence>
<sequence>MFKYTLFALPASLLLFLTLSTAQAKAPPVPSPEAHTELICHTEHASECYPAIFQPTIHFKRVHDDQSLPPGLHVRMNLASGLKEARLNVPEPNDTARADLVIIDDVKPRPKTEEEEEEREGLREIDVETDIPPIERIHDQSTPDRDYPYIPDAFDAEESTLFHSATDTLLSSPSKDSPETLLSTLTTLTDLCHSYHWGLTLTRSPLLVQKLLSILNPPSSSPELPNEIRSHTALLLGTAIQNNPEARSALFSTIPINETIQTILSILREPIPPSSPSALHPRTLFLLNQLSYSPPFLHSFLLTSGLETLRTTLLPHLPNNPKIRLRLSHFLLDHAVSALTNPLEPTQYELAIEIAKTTVAGGIPSSEEARRRHWGEELVEGKRALMVIFEPWCRVLMEVLNEGVGYPKTISDPDAVPASKSLGPDEKVKDDIMFLLFLKMLLEIDTSG</sequence>
<dbReference type="InterPro" id="IPR011989">
    <property type="entry name" value="ARM-like"/>
</dbReference>
<evidence type="ECO:0000256" key="3">
    <source>
        <dbReference type="ARBA" id="ARBA00015352"/>
    </source>
</evidence>
<comment type="subunit">
    <text evidence="2">Interacts with KAR2.</text>
</comment>
<evidence type="ECO:0000313" key="11">
    <source>
        <dbReference type="Proteomes" id="UP001590950"/>
    </source>
</evidence>
<feature type="chain" id="PRO_5047365016" description="Nucleotide exchange factor SIL1" evidence="9">
    <location>
        <begin position="25"/>
        <end position="448"/>
    </location>
</feature>